<organism evidence="2 3">
    <name type="scientific">Cryptosporangium arvum DSM 44712</name>
    <dbReference type="NCBI Taxonomy" id="927661"/>
    <lineage>
        <taxon>Bacteria</taxon>
        <taxon>Bacillati</taxon>
        <taxon>Actinomycetota</taxon>
        <taxon>Actinomycetes</taxon>
        <taxon>Cryptosporangiales</taxon>
        <taxon>Cryptosporangiaceae</taxon>
        <taxon>Cryptosporangium</taxon>
    </lineage>
</organism>
<name>A0A010YP69_9ACTN</name>
<dbReference type="EMBL" id="JFBT01000001">
    <property type="protein sequence ID" value="EXG81985.1"/>
    <property type="molecule type" value="Genomic_DNA"/>
</dbReference>
<dbReference type="SUPFAM" id="SSF51905">
    <property type="entry name" value="FAD/NAD(P)-binding domain"/>
    <property type="match status" value="1"/>
</dbReference>
<dbReference type="InterPro" id="IPR036188">
    <property type="entry name" value="FAD/NAD-bd_sf"/>
</dbReference>
<evidence type="ECO:0000259" key="1">
    <source>
        <dbReference type="Pfam" id="PF01494"/>
    </source>
</evidence>
<sequence>MYKHPKIAIVGGSLTGPTLALLLLRAGFDDLTLYDAAPALATRTGGVMSLENTALDVLATIGIPQREIVTGRSDTIAQITVRNRRPIKTTRIPYPGRFTTWALLHAALRARLPGSVLHLGTRIVGLHESVRGPVVVRADGSSEPADLVVFADGRNSIGRRLLDPGRQTCYSGCVAHRGTSSRPGDPSGDFRRYDLGQGGQFNLAPVPGGQDWIFGLNASPNEFRAWFGVSPGERSYVTDGQIGGSARSRLDQEAVDRLPAAEAHLVVSTRRRAAVAIMDVDPPTSMVWPIGAGYAVLLGDALAPPRPVTARGANAGIEQAAGLVQCLRHGQLGDDLRDWERHCLPDAVATLERGLLISSRLGLGTSHTIPVLDGARR</sequence>
<dbReference type="Gene3D" id="3.50.50.60">
    <property type="entry name" value="FAD/NAD(P)-binding domain"/>
    <property type="match status" value="1"/>
</dbReference>
<dbReference type="PRINTS" id="PR00420">
    <property type="entry name" value="RNGMNOXGNASE"/>
</dbReference>
<reference evidence="2 3" key="1">
    <citation type="submission" date="2013-07" db="EMBL/GenBank/DDBJ databases">
        <authorList>
            <consortium name="DOE Joint Genome Institute"/>
            <person name="Eisen J."/>
            <person name="Huntemann M."/>
            <person name="Han J."/>
            <person name="Chen A."/>
            <person name="Kyrpides N."/>
            <person name="Mavromatis K."/>
            <person name="Markowitz V."/>
            <person name="Palaniappan K."/>
            <person name="Ivanova N."/>
            <person name="Schaumberg A."/>
            <person name="Pati A."/>
            <person name="Liolios K."/>
            <person name="Nordberg H.P."/>
            <person name="Cantor M.N."/>
            <person name="Hua S.X."/>
            <person name="Woyke T."/>
        </authorList>
    </citation>
    <scope>NUCLEOTIDE SEQUENCE [LARGE SCALE GENOMIC DNA]</scope>
    <source>
        <strain evidence="2 3">DSM 44712</strain>
    </source>
</reference>
<dbReference type="RefSeq" id="WP_051570257.1">
    <property type="nucleotide sequence ID" value="NZ_KK073874.1"/>
</dbReference>
<protein>
    <submittedName>
        <fullName evidence="2">2-polyprenyl-6-methoxyphenol hydroxylase-like oxidoreductase</fullName>
    </submittedName>
</protein>
<evidence type="ECO:0000313" key="3">
    <source>
        <dbReference type="Proteomes" id="UP000021053"/>
    </source>
</evidence>
<dbReference type="PANTHER" id="PTHR47469">
    <property type="entry name" value="MONOOXYGENASE-LIKE"/>
    <property type="match status" value="1"/>
</dbReference>
<accession>A0A010YP69</accession>
<keyword evidence="3" id="KW-1185">Reference proteome</keyword>
<dbReference type="HOGENOM" id="CLU_727500_0_0_11"/>
<evidence type="ECO:0000313" key="2">
    <source>
        <dbReference type="EMBL" id="EXG81985.1"/>
    </source>
</evidence>
<dbReference type="InterPro" id="IPR053212">
    <property type="entry name" value="DHP_3-monooxygenase"/>
</dbReference>
<comment type="caution">
    <text evidence="2">The sequence shown here is derived from an EMBL/GenBank/DDBJ whole genome shotgun (WGS) entry which is preliminary data.</text>
</comment>
<dbReference type="PANTHER" id="PTHR47469:SF2">
    <property type="entry name" value="OS06G0597600 PROTEIN"/>
    <property type="match status" value="1"/>
</dbReference>
<dbReference type="PATRIC" id="fig|927661.3.peg.3072"/>
<proteinExistence type="predicted"/>
<dbReference type="OrthoDB" id="3356051at2"/>
<dbReference type="GO" id="GO:0071949">
    <property type="term" value="F:FAD binding"/>
    <property type="evidence" value="ECO:0007669"/>
    <property type="project" value="InterPro"/>
</dbReference>
<dbReference type="InterPro" id="IPR002938">
    <property type="entry name" value="FAD-bd"/>
</dbReference>
<dbReference type="Pfam" id="PF01494">
    <property type="entry name" value="FAD_binding_3"/>
    <property type="match status" value="1"/>
</dbReference>
<dbReference type="Proteomes" id="UP000021053">
    <property type="component" value="Unassembled WGS sequence"/>
</dbReference>
<dbReference type="AlphaFoldDB" id="A0A010YP69"/>
<gene>
    <name evidence="2" type="ORF">CryarDRAFT_3112</name>
</gene>
<feature type="domain" description="FAD-binding" evidence="1">
    <location>
        <begin position="7"/>
        <end position="163"/>
    </location>
</feature>